<dbReference type="InterPro" id="IPR050205">
    <property type="entry name" value="CDPK_Ser/Thr_kinases"/>
</dbReference>
<evidence type="ECO:0000256" key="6">
    <source>
        <dbReference type="ARBA" id="ARBA00022741"/>
    </source>
</evidence>
<evidence type="ECO:0000256" key="10">
    <source>
        <dbReference type="ARBA" id="ARBA00047899"/>
    </source>
</evidence>
<evidence type="ECO:0000256" key="8">
    <source>
        <dbReference type="ARBA" id="ARBA00022837"/>
    </source>
</evidence>
<dbReference type="GeneID" id="125312703"/>
<dbReference type="Proteomes" id="UP000827889">
    <property type="component" value="Chromosome 10"/>
</dbReference>
<evidence type="ECO:0000313" key="15">
    <source>
        <dbReference type="RefSeq" id="XP_048127770.1"/>
    </source>
</evidence>
<comment type="catalytic activity">
    <reaction evidence="11">
        <text>L-seryl-[protein] + ATP = O-phospho-L-seryl-[protein] + ADP + H(+)</text>
        <dbReference type="Rhea" id="RHEA:17989"/>
        <dbReference type="Rhea" id="RHEA-COMP:9863"/>
        <dbReference type="Rhea" id="RHEA-COMP:11604"/>
        <dbReference type="ChEBI" id="CHEBI:15378"/>
        <dbReference type="ChEBI" id="CHEBI:29999"/>
        <dbReference type="ChEBI" id="CHEBI:30616"/>
        <dbReference type="ChEBI" id="CHEBI:83421"/>
        <dbReference type="ChEBI" id="CHEBI:456216"/>
        <dbReference type="EC" id="2.7.11.1"/>
    </reaction>
</comment>
<dbReference type="PROSITE" id="PS00018">
    <property type="entry name" value="EF_HAND_1"/>
    <property type="match status" value="4"/>
</dbReference>
<keyword evidence="7" id="KW-0418">Kinase</keyword>
<organism evidence="14 15">
    <name type="scientific">Rhodamnia argentea</name>
    <dbReference type="NCBI Taxonomy" id="178133"/>
    <lineage>
        <taxon>Eukaryota</taxon>
        <taxon>Viridiplantae</taxon>
        <taxon>Streptophyta</taxon>
        <taxon>Embryophyta</taxon>
        <taxon>Tracheophyta</taxon>
        <taxon>Spermatophyta</taxon>
        <taxon>Magnoliopsida</taxon>
        <taxon>eudicotyledons</taxon>
        <taxon>Gunneridae</taxon>
        <taxon>Pentapetalae</taxon>
        <taxon>rosids</taxon>
        <taxon>malvids</taxon>
        <taxon>Myrtales</taxon>
        <taxon>Myrtaceae</taxon>
        <taxon>Myrtoideae</taxon>
        <taxon>Myrteae</taxon>
        <taxon>Australasian group</taxon>
        <taxon>Rhodamnia</taxon>
    </lineage>
</organism>
<evidence type="ECO:0000256" key="5">
    <source>
        <dbReference type="ARBA" id="ARBA00022679"/>
    </source>
</evidence>
<evidence type="ECO:0000256" key="2">
    <source>
        <dbReference type="ARBA" id="ARBA00012513"/>
    </source>
</evidence>
<evidence type="ECO:0000256" key="4">
    <source>
        <dbReference type="ARBA" id="ARBA00022553"/>
    </source>
</evidence>
<evidence type="ECO:0000256" key="9">
    <source>
        <dbReference type="ARBA" id="ARBA00022840"/>
    </source>
</evidence>
<comment type="similarity">
    <text evidence="1">Belongs to the protein kinase superfamily. CAMK Ser/Thr protein kinase family. CaMK subfamily.</text>
</comment>
<feature type="domain" description="EF-hand" evidence="13">
    <location>
        <begin position="251"/>
        <end position="286"/>
    </location>
</feature>
<keyword evidence="6" id="KW-0547">Nucleotide-binding</keyword>
<protein>
    <recommendedName>
        <fullName evidence="2">non-specific serine/threonine protein kinase</fullName>
        <ecNumber evidence="2">2.7.11.1</ecNumber>
    </recommendedName>
</protein>
<dbReference type="CDD" id="cd00051">
    <property type="entry name" value="EFh"/>
    <property type="match status" value="2"/>
</dbReference>
<dbReference type="InterPro" id="IPR002048">
    <property type="entry name" value="EF_hand_dom"/>
</dbReference>
<dbReference type="PROSITE" id="PS50222">
    <property type="entry name" value="EF_HAND_2"/>
    <property type="match status" value="4"/>
</dbReference>
<dbReference type="SMART" id="SM00054">
    <property type="entry name" value="EFh"/>
    <property type="match status" value="4"/>
</dbReference>
<keyword evidence="9" id="KW-0067">ATP-binding</keyword>
<gene>
    <name evidence="15" type="primary">LOC125312703</name>
</gene>
<evidence type="ECO:0000259" key="12">
    <source>
        <dbReference type="PROSITE" id="PS50011"/>
    </source>
</evidence>
<dbReference type="InterPro" id="IPR011009">
    <property type="entry name" value="Kinase-like_dom_sf"/>
</dbReference>
<dbReference type="SUPFAM" id="SSF47473">
    <property type="entry name" value="EF-hand"/>
    <property type="match status" value="1"/>
</dbReference>
<keyword evidence="5" id="KW-0808">Transferase</keyword>
<sequence length="414" mass="46879">MLRWLVVVGMGARRPEQLKTLTDAKQGSPAPRCDSDVLRRRQRSGWWRRAGSKAVRRWWCRSGLRSRKEGRRKRSVYGGCGGHAKNRETFTDVVGSPYYVAPEVLRKSYGPEADVWSAGVMLYTLLSGVPPFWGRLILSFYFGGCSSFQFGSESEEEIFEEVLHGDLDFSSDPWPNISESAKDLVRRMLVRNPKKRITAHEVLCHPWIQVDGVAPDKPLDSAVLTRLKQFSAMNKFKKMALRIIAESLSEEEIAGLKEMFKMIDTDNSGYITFEELKTGLKKFGANLNESEMLDLMKAADIDNSGTIDYGEFVAATLHLNKVEKEDHLFAAFSYFDRDGSGYITQDELQQACEEFGIKDVRLEEMIQEVDQDNDGRIDYNEFVAMMQMGDADLGTKGLKSRSFGIGYREALSVC</sequence>
<evidence type="ECO:0000259" key="13">
    <source>
        <dbReference type="PROSITE" id="PS50222"/>
    </source>
</evidence>
<dbReference type="InterPro" id="IPR011992">
    <property type="entry name" value="EF-hand-dom_pair"/>
</dbReference>
<dbReference type="Pfam" id="PF00069">
    <property type="entry name" value="Pkinase"/>
    <property type="match status" value="1"/>
</dbReference>
<comment type="catalytic activity">
    <reaction evidence="10">
        <text>L-threonyl-[protein] + ATP = O-phospho-L-threonyl-[protein] + ADP + H(+)</text>
        <dbReference type="Rhea" id="RHEA:46608"/>
        <dbReference type="Rhea" id="RHEA-COMP:11060"/>
        <dbReference type="Rhea" id="RHEA-COMP:11605"/>
        <dbReference type="ChEBI" id="CHEBI:15378"/>
        <dbReference type="ChEBI" id="CHEBI:30013"/>
        <dbReference type="ChEBI" id="CHEBI:30616"/>
        <dbReference type="ChEBI" id="CHEBI:61977"/>
        <dbReference type="ChEBI" id="CHEBI:456216"/>
        <dbReference type="EC" id="2.7.11.1"/>
    </reaction>
</comment>
<dbReference type="PROSITE" id="PS50011">
    <property type="entry name" value="PROTEIN_KINASE_DOM"/>
    <property type="match status" value="1"/>
</dbReference>
<accession>A0ABM3GTV3</accession>
<dbReference type="SUPFAM" id="SSF56112">
    <property type="entry name" value="Protein kinase-like (PK-like)"/>
    <property type="match status" value="1"/>
</dbReference>
<feature type="domain" description="EF-hand" evidence="13">
    <location>
        <begin position="361"/>
        <end position="392"/>
    </location>
</feature>
<evidence type="ECO:0000256" key="1">
    <source>
        <dbReference type="ARBA" id="ARBA00005354"/>
    </source>
</evidence>
<evidence type="ECO:0000256" key="3">
    <source>
        <dbReference type="ARBA" id="ARBA00022527"/>
    </source>
</evidence>
<dbReference type="Pfam" id="PF13499">
    <property type="entry name" value="EF-hand_7"/>
    <property type="match status" value="2"/>
</dbReference>
<evidence type="ECO:0000256" key="11">
    <source>
        <dbReference type="ARBA" id="ARBA00048679"/>
    </source>
</evidence>
<name>A0ABM3GTV3_9MYRT</name>
<dbReference type="SMART" id="SM00220">
    <property type="entry name" value="S_TKc"/>
    <property type="match status" value="1"/>
</dbReference>
<dbReference type="EC" id="2.7.11.1" evidence="2"/>
<evidence type="ECO:0000313" key="14">
    <source>
        <dbReference type="Proteomes" id="UP000827889"/>
    </source>
</evidence>
<feature type="domain" description="EF-hand" evidence="13">
    <location>
        <begin position="323"/>
        <end position="358"/>
    </location>
</feature>
<keyword evidence="14" id="KW-1185">Reference proteome</keyword>
<reference evidence="15" key="1">
    <citation type="submission" date="2025-08" db="UniProtKB">
        <authorList>
            <consortium name="RefSeq"/>
        </authorList>
    </citation>
    <scope>IDENTIFICATION</scope>
    <source>
        <tissue evidence="15">Leaf</tissue>
    </source>
</reference>
<proteinExistence type="inferred from homology"/>
<feature type="domain" description="EF-hand" evidence="13">
    <location>
        <begin position="287"/>
        <end position="322"/>
    </location>
</feature>
<feature type="domain" description="Protein kinase" evidence="12">
    <location>
        <begin position="1"/>
        <end position="208"/>
    </location>
</feature>
<dbReference type="InterPro" id="IPR000719">
    <property type="entry name" value="Prot_kinase_dom"/>
</dbReference>
<keyword evidence="4" id="KW-0597">Phosphoprotein</keyword>
<dbReference type="InterPro" id="IPR018247">
    <property type="entry name" value="EF_Hand_1_Ca_BS"/>
</dbReference>
<dbReference type="Gene3D" id="1.10.238.10">
    <property type="entry name" value="EF-hand"/>
    <property type="match status" value="1"/>
</dbReference>
<dbReference type="PANTHER" id="PTHR24349">
    <property type="entry name" value="SERINE/THREONINE-PROTEIN KINASE"/>
    <property type="match status" value="1"/>
</dbReference>
<keyword evidence="3" id="KW-0723">Serine/threonine-protein kinase</keyword>
<evidence type="ECO:0000256" key="7">
    <source>
        <dbReference type="ARBA" id="ARBA00022777"/>
    </source>
</evidence>
<dbReference type="Gene3D" id="1.10.510.10">
    <property type="entry name" value="Transferase(Phosphotransferase) domain 1"/>
    <property type="match status" value="1"/>
</dbReference>
<dbReference type="RefSeq" id="XP_048127770.1">
    <property type="nucleotide sequence ID" value="XM_048271813.1"/>
</dbReference>
<keyword evidence="8" id="KW-0106">Calcium</keyword>